<feature type="domain" description="C2H2-type" evidence="12">
    <location>
        <begin position="305"/>
        <end position="332"/>
    </location>
</feature>
<evidence type="ECO:0000313" key="14">
    <source>
        <dbReference type="Proteomes" id="UP000261520"/>
    </source>
</evidence>
<dbReference type="PANTHER" id="PTHR16515:SF66">
    <property type="entry name" value="C2H2-TYPE DOMAIN-CONTAINING PROTEIN"/>
    <property type="match status" value="1"/>
</dbReference>
<dbReference type="GO" id="GO:0010468">
    <property type="term" value="P:regulation of gene expression"/>
    <property type="evidence" value="ECO:0007669"/>
    <property type="project" value="TreeGrafter"/>
</dbReference>
<feature type="compositionally biased region" description="Low complexity" evidence="11">
    <location>
        <begin position="269"/>
        <end position="287"/>
    </location>
</feature>
<organism evidence="13 14">
    <name type="scientific">Periophthalmus magnuspinnatus</name>
    <dbReference type="NCBI Taxonomy" id="409849"/>
    <lineage>
        <taxon>Eukaryota</taxon>
        <taxon>Metazoa</taxon>
        <taxon>Chordata</taxon>
        <taxon>Craniata</taxon>
        <taxon>Vertebrata</taxon>
        <taxon>Euteleostomi</taxon>
        <taxon>Actinopterygii</taxon>
        <taxon>Neopterygii</taxon>
        <taxon>Teleostei</taxon>
        <taxon>Neoteleostei</taxon>
        <taxon>Acanthomorphata</taxon>
        <taxon>Gobiaria</taxon>
        <taxon>Gobiiformes</taxon>
        <taxon>Gobioidei</taxon>
        <taxon>Gobiidae</taxon>
        <taxon>Oxudercinae</taxon>
        <taxon>Periophthalmus</taxon>
    </lineage>
</organism>
<dbReference type="InterPro" id="IPR036236">
    <property type="entry name" value="Znf_C2H2_sf"/>
</dbReference>
<dbReference type="PROSITE" id="PS00028">
    <property type="entry name" value="ZINC_FINGER_C2H2_1"/>
    <property type="match status" value="4"/>
</dbReference>
<feature type="domain" description="C2H2-type" evidence="12">
    <location>
        <begin position="389"/>
        <end position="416"/>
    </location>
</feature>
<feature type="domain" description="C2H2-type" evidence="12">
    <location>
        <begin position="361"/>
        <end position="388"/>
    </location>
</feature>
<keyword evidence="14" id="KW-1185">Reference proteome</keyword>
<keyword evidence="5" id="KW-0862">Zinc</keyword>
<evidence type="ECO:0000256" key="11">
    <source>
        <dbReference type="SAM" id="MobiDB-lite"/>
    </source>
</evidence>
<evidence type="ECO:0000256" key="6">
    <source>
        <dbReference type="ARBA" id="ARBA00023015"/>
    </source>
</evidence>
<keyword evidence="9" id="KW-0539">Nucleus</keyword>
<evidence type="ECO:0000256" key="1">
    <source>
        <dbReference type="ARBA" id="ARBA00004123"/>
    </source>
</evidence>
<dbReference type="FunFam" id="3.30.160.60:FF:000110">
    <property type="entry name" value="Zinc finger protein-like"/>
    <property type="match status" value="1"/>
</dbReference>
<feature type="compositionally biased region" description="Basic and acidic residues" evidence="11">
    <location>
        <begin position="438"/>
        <end position="461"/>
    </location>
</feature>
<feature type="region of interest" description="Disordered" evidence="11">
    <location>
        <begin position="39"/>
        <end position="79"/>
    </location>
</feature>
<evidence type="ECO:0000259" key="12">
    <source>
        <dbReference type="PROSITE" id="PS50157"/>
    </source>
</evidence>
<dbReference type="SMART" id="SM00355">
    <property type="entry name" value="ZnF_C2H2"/>
    <property type="match status" value="4"/>
</dbReference>
<accession>A0A3B3ZTP7</accession>
<keyword evidence="3" id="KW-0677">Repeat</keyword>
<keyword evidence="6" id="KW-0805">Transcription regulation</keyword>
<dbReference type="Ensembl" id="ENSPMGT00000008582.1">
    <property type="protein sequence ID" value="ENSPMGP00000008067.1"/>
    <property type="gene ID" value="ENSPMGG00000006675.1"/>
</dbReference>
<evidence type="ECO:0000256" key="2">
    <source>
        <dbReference type="ARBA" id="ARBA00022723"/>
    </source>
</evidence>
<dbReference type="GO" id="GO:0003677">
    <property type="term" value="F:DNA binding"/>
    <property type="evidence" value="ECO:0007669"/>
    <property type="project" value="UniProtKB-KW"/>
</dbReference>
<feature type="region of interest" description="Disordered" evidence="11">
    <location>
        <begin position="266"/>
        <end position="287"/>
    </location>
</feature>
<dbReference type="InterPro" id="IPR050331">
    <property type="entry name" value="Zinc_finger"/>
</dbReference>
<evidence type="ECO:0000256" key="10">
    <source>
        <dbReference type="PROSITE-ProRule" id="PRU00042"/>
    </source>
</evidence>
<dbReference type="Gene3D" id="3.30.160.60">
    <property type="entry name" value="Classic Zinc Finger"/>
    <property type="match status" value="5"/>
</dbReference>
<feature type="region of interest" description="Disordered" evidence="11">
    <location>
        <begin position="432"/>
        <end position="469"/>
    </location>
</feature>
<reference evidence="13" key="1">
    <citation type="submission" date="2025-08" db="UniProtKB">
        <authorList>
            <consortium name="Ensembl"/>
        </authorList>
    </citation>
    <scope>IDENTIFICATION</scope>
</reference>
<dbReference type="Pfam" id="PF00096">
    <property type="entry name" value="zf-C2H2"/>
    <property type="match status" value="3"/>
</dbReference>
<evidence type="ECO:0000256" key="4">
    <source>
        <dbReference type="ARBA" id="ARBA00022771"/>
    </source>
</evidence>
<keyword evidence="8" id="KW-0804">Transcription</keyword>
<dbReference type="STRING" id="409849.ENSPMGP00000008067"/>
<dbReference type="AlphaFoldDB" id="A0A3B3ZTP7"/>
<name>A0A3B3ZTP7_9GOBI</name>
<dbReference type="FunFam" id="3.30.160.60:FF:002716">
    <property type="entry name" value="Zinc finger protein 212"/>
    <property type="match status" value="1"/>
</dbReference>
<sequence>MSKSLTLRALVSARLTAAADDIFALFERTIAEYEEQLRQTQEETRTRQHLHRCCAAESPGTRHRAPGSPHGAGRSPSCNPDALPSSYIPKYQMPSHPPVSLCIRCPPILLHPCVRCPSIFSTLPVWSINRAWSFKRIIFIVSPAGVQTVFVSSYTEIPLVKEEPEEQSVKQEEEHHRELTVCVKREECELRDETQGGDISAETQGHVHIQTSGHTNVDEDWRVPFSCSNAQPETEADGGHFRGEYATNSGPFADFRLALEPSVFWRTQDMPGDTPTDTPTDIPTDMATDMSTDVATDTPRHRDMHQCPLCFKMFITKSHLQRHSTVHSGEKPFSCSVCNKRFNSKSYLIVHMRSHTGERPYSCPFCNKGFSHKSAFNFHVQTHSNERPYSCSVCGRSFTVEAYLKVHMKTHSGERPYGCSVCGARFGRANTLRGGKKTTKEKEREKEGRGTERRRGRRDVGQPKGRSSG</sequence>
<feature type="domain" description="C2H2-type" evidence="12">
    <location>
        <begin position="333"/>
        <end position="360"/>
    </location>
</feature>
<dbReference type="InterPro" id="IPR013087">
    <property type="entry name" value="Znf_C2H2_type"/>
</dbReference>
<dbReference type="Proteomes" id="UP000261520">
    <property type="component" value="Unplaced"/>
</dbReference>
<proteinExistence type="predicted"/>
<reference evidence="13" key="2">
    <citation type="submission" date="2025-09" db="UniProtKB">
        <authorList>
            <consortium name="Ensembl"/>
        </authorList>
    </citation>
    <scope>IDENTIFICATION</scope>
</reference>
<keyword evidence="7" id="KW-0238">DNA-binding</keyword>
<protein>
    <recommendedName>
        <fullName evidence="12">C2H2-type domain-containing protein</fullName>
    </recommendedName>
</protein>
<dbReference type="GO" id="GO:0008270">
    <property type="term" value="F:zinc ion binding"/>
    <property type="evidence" value="ECO:0007669"/>
    <property type="project" value="UniProtKB-KW"/>
</dbReference>
<dbReference type="GO" id="GO:0005634">
    <property type="term" value="C:nucleus"/>
    <property type="evidence" value="ECO:0007669"/>
    <property type="project" value="UniProtKB-SubCell"/>
</dbReference>
<dbReference type="SUPFAM" id="SSF57667">
    <property type="entry name" value="beta-beta-alpha zinc fingers"/>
    <property type="match status" value="3"/>
</dbReference>
<evidence type="ECO:0000256" key="8">
    <source>
        <dbReference type="ARBA" id="ARBA00023163"/>
    </source>
</evidence>
<comment type="subcellular location">
    <subcellularLocation>
        <location evidence="1">Nucleus</location>
    </subcellularLocation>
</comment>
<dbReference type="PANTHER" id="PTHR16515">
    <property type="entry name" value="PR DOMAIN ZINC FINGER PROTEIN"/>
    <property type="match status" value="1"/>
</dbReference>
<evidence type="ECO:0000256" key="5">
    <source>
        <dbReference type="ARBA" id="ARBA00022833"/>
    </source>
</evidence>
<dbReference type="PROSITE" id="PS50157">
    <property type="entry name" value="ZINC_FINGER_C2H2_2"/>
    <property type="match status" value="4"/>
</dbReference>
<dbReference type="FunFam" id="3.30.160.60:FF:001963">
    <property type="entry name" value="Replication initiator 1"/>
    <property type="match status" value="1"/>
</dbReference>
<evidence type="ECO:0000313" key="13">
    <source>
        <dbReference type="Ensembl" id="ENSPMGP00000008067.1"/>
    </source>
</evidence>
<evidence type="ECO:0000256" key="3">
    <source>
        <dbReference type="ARBA" id="ARBA00022737"/>
    </source>
</evidence>
<keyword evidence="2" id="KW-0479">Metal-binding</keyword>
<keyword evidence="4 10" id="KW-0863">Zinc-finger</keyword>
<evidence type="ECO:0000256" key="7">
    <source>
        <dbReference type="ARBA" id="ARBA00023125"/>
    </source>
</evidence>
<evidence type="ECO:0000256" key="9">
    <source>
        <dbReference type="ARBA" id="ARBA00023242"/>
    </source>
</evidence>